<organism evidence="1 2">
    <name type="scientific">Lacibacterium aquatile</name>
    <dbReference type="NCBI Taxonomy" id="1168082"/>
    <lineage>
        <taxon>Bacteria</taxon>
        <taxon>Pseudomonadati</taxon>
        <taxon>Pseudomonadota</taxon>
        <taxon>Alphaproteobacteria</taxon>
        <taxon>Rhodospirillales</taxon>
        <taxon>Rhodospirillaceae</taxon>
    </lineage>
</organism>
<evidence type="ECO:0000313" key="1">
    <source>
        <dbReference type="EMBL" id="MFD2264680.1"/>
    </source>
</evidence>
<sequence>MTQHPQGRARRNAVVGLTPEVRAIRQEIADAETVQALAYMQSMVDSRVIDVLNEIKRVQVKGFGTAFDIASGVKELGSSLKDVHGGIKEAGKILSGLKEVGGDDFIKVLGNNLAGGKIIEAVQHVFKDFPDNIVVEILKHIGAEALAEFTEAVTPFVGPIMKLGTGVVGFVEAGYLAYQGHKMSENMVLIRAGDVSAACNAVLKLWDDSVADKALTATLDTVQGIVGIGLAAGDAAGGSGALSAIGGPVMAACRALYAFGALLKELFDAFMECRAVNALIAKGKITASEMFKESPALGAWVVTLLESSTLAAFMLKDVRANPHFMSDFEKRYAKPVSKMKQAAFKMIAGSRIEPVIKPGSFVGKYEVQGSLKTKLAAYVKSGPSKIKFKARRKLLEVQNVGYTVGGGIQNGARKLWQKITG</sequence>
<reference evidence="2" key="1">
    <citation type="journal article" date="2019" name="Int. J. Syst. Evol. Microbiol.">
        <title>The Global Catalogue of Microorganisms (GCM) 10K type strain sequencing project: providing services to taxonomists for standard genome sequencing and annotation.</title>
        <authorList>
            <consortium name="The Broad Institute Genomics Platform"/>
            <consortium name="The Broad Institute Genome Sequencing Center for Infectious Disease"/>
            <person name="Wu L."/>
            <person name="Ma J."/>
        </authorList>
    </citation>
    <scope>NUCLEOTIDE SEQUENCE [LARGE SCALE GENOMIC DNA]</scope>
    <source>
        <strain evidence="2">CGMCC 1.19062</strain>
    </source>
</reference>
<comment type="caution">
    <text evidence="1">The sequence shown here is derived from an EMBL/GenBank/DDBJ whole genome shotgun (WGS) entry which is preliminary data.</text>
</comment>
<accession>A0ABW5DUZ9</accession>
<dbReference type="RefSeq" id="WP_379877790.1">
    <property type="nucleotide sequence ID" value="NZ_JBHUIP010000014.1"/>
</dbReference>
<proteinExistence type="predicted"/>
<dbReference type="Proteomes" id="UP001597295">
    <property type="component" value="Unassembled WGS sequence"/>
</dbReference>
<protein>
    <submittedName>
        <fullName evidence="1">Uncharacterized protein</fullName>
    </submittedName>
</protein>
<dbReference type="EMBL" id="JBHUIP010000014">
    <property type="protein sequence ID" value="MFD2264680.1"/>
    <property type="molecule type" value="Genomic_DNA"/>
</dbReference>
<evidence type="ECO:0000313" key="2">
    <source>
        <dbReference type="Proteomes" id="UP001597295"/>
    </source>
</evidence>
<gene>
    <name evidence="1" type="ORF">ACFSM5_17375</name>
</gene>
<keyword evidence="2" id="KW-1185">Reference proteome</keyword>
<name>A0ABW5DUZ9_9PROT</name>